<accession>A0A9W6S8A4</accession>
<evidence type="ECO:0000256" key="3">
    <source>
        <dbReference type="SAM" id="MobiDB-lite"/>
    </source>
</evidence>
<dbReference type="Gene3D" id="3.50.50.60">
    <property type="entry name" value="FAD/NAD(P)-binding domain"/>
    <property type="match status" value="1"/>
</dbReference>
<feature type="region of interest" description="Disordered" evidence="3">
    <location>
        <begin position="82"/>
        <end position="109"/>
    </location>
</feature>
<dbReference type="EMBL" id="BSTK01000016">
    <property type="protein sequence ID" value="GLY90341.1"/>
    <property type="molecule type" value="Genomic_DNA"/>
</dbReference>
<evidence type="ECO:0000313" key="5">
    <source>
        <dbReference type="EMBL" id="GLY90341.1"/>
    </source>
</evidence>
<reference evidence="5" key="1">
    <citation type="submission" date="2023-03" db="EMBL/GenBank/DDBJ databases">
        <title>Actinoallomurus iriomotensis NBRC 103684.</title>
        <authorList>
            <person name="Ichikawa N."/>
            <person name="Sato H."/>
            <person name="Tonouchi N."/>
        </authorList>
    </citation>
    <scope>NUCLEOTIDE SEQUENCE</scope>
    <source>
        <strain evidence="5">NBRC 103684</strain>
    </source>
</reference>
<keyword evidence="1" id="KW-0285">Flavoprotein</keyword>
<comment type="caution">
    <text evidence="5">The sequence shown here is derived from an EMBL/GenBank/DDBJ whole genome shotgun (WGS) entry which is preliminary data.</text>
</comment>
<dbReference type="RefSeq" id="WP_432705997.1">
    <property type="nucleotide sequence ID" value="NZ_BSTK01000016.1"/>
</dbReference>
<gene>
    <name evidence="5" type="ORF">Airi02_082700</name>
</gene>
<dbReference type="InterPro" id="IPR036188">
    <property type="entry name" value="FAD/NAD-bd_sf"/>
</dbReference>
<evidence type="ECO:0000256" key="2">
    <source>
        <dbReference type="ARBA" id="ARBA00023002"/>
    </source>
</evidence>
<organism evidence="5 6">
    <name type="scientific">Actinoallomurus iriomotensis</name>
    <dbReference type="NCBI Taxonomy" id="478107"/>
    <lineage>
        <taxon>Bacteria</taxon>
        <taxon>Bacillati</taxon>
        <taxon>Actinomycetota</taxon>
        <taxon>Actinomycetes</taxon>
        <taxon>Streptosporangiales</taxon>
        <taxon>Thermomonosporaceae</taxon>
        <taxon>Actinoallomurus</taxon>
    </lineage>
</organism>
<dbReference type="Pfam" id="PF00890">
    <property type="entry name" value="FAD_binding_2"/>
    <property type="match status" value="1"/>
</dbReference>
<dbReference type="AlphaFoldDB" id="A0A9W6S8A4"/>
<keyword evidence="6" id="KW-1185">Reference proteome</keyword>
<dbReference type="Proteomes" id="UP001165074">
    <property type="component" value="Unassembled WGS sequence"/>
</dbReference>
<evidence type="ECO:0000259" key="4">
    <source>
        <dbReference type="Pfam" id="PF00890"/>
    </source>
</evidence>
<dbReference type="SUPFAM" id="SSF51905">
    <property type="entry name" value="FAD/NAD(P)-binding domain"/>
    <property type="match status" value="1"/>
</dbReference>
<name>A0A9W6S8A4_9ACTN</name>
<protein>
    <recommendedName>
        <fullName evidence="4">FAD-dependent oxidoreductase 2 FAD-binding domain-containing protein</fullName>
    </recommendedName>
</protein>
<feature type="domain" description="FAD-dependent oxidoreductase 2 FAD-binding" evidence="4">
    <location>
        <begin position="2"/>
        <end position="51"/>
    </location>
</feature>
<evidence type="ECO:0000256" key="1">
    <source>
        <dbReference type="ARBA" id="ARBA00022630"/>
    </source>
</evidence>
<sequence length="109" mass="11055">MLVLGGGPAGAWAAIAAAGAGADVVLADKGYCGTSGATASGGNNLWYLPEDPDVRAVAMAASIRPMRRQRSCRARSGACGRSTTWRWRPAPRLGGRAGSASATTPPPRC</sequence>
<evidence type="ECO:0000313" key="6">
    <source>
        <dbReference type="Proteomes" id="UP001165074"/>
    </source>
</evidence>
<dbReference type="InterPro" id="IPR003953">
    <property type="entry name" value="FAD-dep_OxRdtase_2_FAD-bd"/>
</dbReference>
<proteinExistence type="predicted"/>
<keyword evidence="2" id="KW-0560">Oxidoreductase</keyword>